<comment type="caution">
    <text evidence="8">The sequence shown here is derived from an EMBL/GenBank/DDBJ whole genome shotgun (WGS) entry which is preliminary data.</text>
</comment>
<keyword evidence="6" id="KW-0326">Glycosidase</keyword>
<evidence type="ECO:0000256" key="1">
    <source>
        <dbReference type="ARBA" id="ARBA00004071"/>
    </source>
</evidence>
<reference evidence="8 9" key="1">
    <citation type="submission" date="2022-10" db="EMBL/GenBank/DDBJ databases">
        <authorList>
            <person name="Xie J."/>
            <person name="Shen N."/>
        </authorList>
    </citation>
    <scope>NUCLEOTIDE SEQUENCE [LARGE SCALE GENOMIC DNA]</scope>
    <source>
        <strain evidence="8 9">YIM65594</strain>
    </source>
</reference>
<keyword evidence="9" id="KW-1185">Reference proteome</keyword>
<protein>
    <recommendedName>
        <fullName evidence="3">alpha-L-fucosidase</fullName>
        <ecNumber evidence="3">3.2.1.51</ecNumber>
    </recommendedName>
</protein>
<accession>A0ABU6F488</accession>
<proteinExistence type="inferred from homology"/>
<evidence type="ECO:0000313" key="9">
    <source>
        <dbReference type="Proteomes" id="UP001354931"/>
    </source>
</evidence>
<keyword evidence="5" id="KW-0378">Hydrolase</keyword>
<evidence type="ECO:0000256" key="5">
    <source>
        <dbReference type="ARBA" id="ARBA00022801"/>
    </source>
</evidence>
<dbReference type="Gene3D" id="2.60.120.260">
    <property type="entry name" value="Galactose-binding domain-like"/>
    <property type="match status" value="1"/>
</dbReference>
<dbReference type="Pfam" id="PF01120">
    <property type="entry name" value="Alpha_L_fucos"/>
    <property type="match status" value="1"/>
</dbReference>
<dbReference type="InterPro" id="IPR057739">
    <property type="entry name" value="Glyco_hydro_29_N"/>
</dbReference>
<evidence type="ECO:0000313" key="8">
    <source>
        <dbReference type="EMBL" id="MEB8338804.1"/>
    </source>
</evidence>
<dbReference type="EC" id="3.2.1.51" evidence="3"/>
<dbReference type="Gene3D" id="3.20.20.80">
    <property type="entry name" value="Glycosidases"/>
    <property type="match status" value="1"/>
</dbReference>
<dbReference type="PANTHER" id="PTHR10030">
    <property type="entry name" value="ALPHA-L-FUCOSIDASE"/>
    <property type="match status" value="1"/>
</dbReference>
<dbReference type="PRINTS" id="PR00741">
    <property type="entry name" value="GLHYDRLASE29"/>
</dbReference>
<name>A0ABU6F488_9ACTN</name>
<sequence length="421" mass="46255">MRSDAPLAPTPHQLAWQRINTGAFFHFGINTFHGQEWSDGTLPASSFDPTDLDAEQWVEAARAGGARYAIITAKHHDGFCLWPTKTTDYSVASSPWKDGKGDVVGELAAACRAAGLGFGVYLSPWDRHAPEYADPAAYTELYTEQIRELCTSYGPLMELWFDGAGSDGYEYDWTAIMAVARKHQPDAMVFNMGDPTIRWVGNEDGLAADPVEYVVDHTQMSNYTVVTAEFAEALYLPPECDVSIRRGWFWHPDDEPKSLEHLLAIHYRSVGLGANLLLNLPPDTRGRIPDADAARVAEFGAEVTRRFGTPAATAELTRGDTWTASLGGPVAFDHIRLREDLTYGQRVVRHVVRAGDRVLAEGLTVGAGRIHLTEPVTASELTVEVVGDGAVLESVEVFETGVRELPRVPEGYRAPTDRPDE</sequence>
<keyword evidence="4" id="KW-0732">Signal</keyword>
<dbReference type="SMART" id="SM00812">
    <property type="entry name" value="Alpha_L_fucos"/>
    <property type="match status" value="1"/>
</dbReference>
<evidence type="ECO:0000256" key="2">
    <source>
        <dbReference type="ARBA" id="ARBA00007951"/>
    </source>
</evidence>
<dbReference type="RefSeq" id="WP_326016696.1">
    <property type="nucleotide sequence ID" value="NZ_JAOZYC010000104.1"/>
</dbReference>
<feature type="domain" description="Glycoside hydrolase family 29 N-terminal" evidence="7">
    <location>
        <begin position="44"/>
        <end position="301"/>
    </location>
</feature>
<dbReference type="InterPro" id="IPR000933">
    <property type="entry name" value="Glyco_hydro_29"/>
</dbReference>
<evidence type="ECO:0000256" key="6">
    <source>
        <dbReference type="ARBA" id="ARBA00023295"/>
    </source>
</evidence>
<dbReference type="InterPro" id="IPR017853">
    <property type="entry name" value="GH"/>
</dbReference>
<comment type="similarity">
    <text evidence="2">Belongs to the glycosyl hydrolase 29 family.</text>
</comment>
<dbReference type="InterPro" id="IPR016286">
    <property type="entry name" value="FUC_metazoa-typ"/>
</dbReference>
<dbReference type="PANTHER" id="PTHR10030:SF37">
    <property type="entry name" value="ALPHA-L-FUCOSIDASE-RELATED"/>
    <property type="match status" value="1"/>
</dbReference>
<organism evidence="8 9">
    <name type="scientific">Streptomyces endophyticus</name>
    <dbReference type="NCBI Taxonomy" id="714166"/>
    <lineage>
        <taxon>Bacteria</taxon>
        <taxon>Bacillati</taxon>
        <taxon>Actinomycetota</taxon>
        <taxon>Actinomycetes</taxon>
        <taxon>Kitasatosporales</taxon>
        <taxon>Streptomycetaceae</taxon>
        <taxon>Streptomyces</taxon>
    </lineage>
</organism>
<evidence type="ECO:0000259" key="7">
    <source>
        <dbReference type="Pfam" id="PF01120"/>
    </source>
</evidence>
<gene>
    <name evidence="8" type="ORF">OKJ99_15010</name>
</gene>
<dbReference type="EMBL" id="JAOZYC010000104">
    <property type="protein sequence ID" value="MEB8338804.1"/>
    <property type="molecule type" value="Genomic_DNA"/>
</dbReference>
<dbReference type="Proteomes" id="UP001354931">
    <property type="component" value="Unassembled WGS sequence"/>
</dbReference>
<evidence type="ECO:0000256" key="4">
    <source>
        <dbReference type="ARBA" id="ARBA00022729"/>
    </source>
</evidence>
<dbReference type="SUPFAM" id="SSF51445">
    <property type="entry name" value="(Trans)glycosidases"/>
    <property type="match status" value="1"/>
</dbReference>
<comment type="function">
    <text evidence="1">Alpha-L-fucosidase is responsible for hydrolyzing the alpha-1,6-linked fucose joined to the reducing-end N-acetylglucosamine of the carbohydrate moieties of glycoproteins.</text>
</comment>
<evidence type="ECO:0000256" key="3">
    <source>
        <dbReference type="ARBA" id="ARBA00012662"/>
    </source>
</evidence>